<dbReference type="InterPro" id="IPR032466">
    <property type="entry name" value="Metal_Hydrolase"/>
</dbReference>
<reference evidence="2" key="2">
    <citation type="submission" date="2024-06" db="EMBL/GenBank/DDBJ databases">
        <authorList>
            <person name="Plum-Jensen L.E."/>
            <person name="Schramm A."/>
            <person name="Marshall I.P.G."/>
        </authorList>
    </citation>
    <scope>NUCLEOTIDE SEQUENCE</scope>
    <source>
        <strain evidence="2">Rat1</strain>
    </source>
</reference>
<name>A0AAU8LPY9_9BACT</name>
<proteinExistence type="predicted"/>
<accession>A0AAU8LPY9</accession>
<dbReference type="GO" id="GO:0016810">
    <property type="term" value="F:hydrolase activity, acting on carbon-nitrogen (but not peptide) bonds"/>
    <property type="evidence" value="ECO:0007669"/>
    <property type="project" value="InterPro"/>
</dbReference>
<dbReference type="InterPro" id="IPR006680">
    <property type="entry name" value="Amidohydro-rel"/>
</dbReference>
<protein>
    <submittedName>
        <fullName evidence="2">Amidohydrolase family protein</fullName>
    </submittedName>
</protein>
<gene>
    <name evidence="2" type="ORF">Q3M24_12330</name>
</gene>
<dbReference type="SUPFAM" id="SSF51556">
    <property type="entry name" value="Metallo-dependent hydrolases"/>
    <property type="match status" value="1"/>
</dbReference>
<evidence type="ECO:0000313" key="2">
    <source>
        <dbReference type="EMBL" id="XCN71104.1"/>
    </source>
</evidence>
<dbReference type="Pfam" id="PF01979">
    <property type="entry name" value="Amidohydro_1"/>
    <property type="match status" value="1"/>
</dbReference>
<dbReference type="InterPro" id="IPR011059">
    <property type="entry name" value="Metal-dep_hydrolase_composite"/>
</dbReference>
<dbReference type="PANTHER" id="PTHR43135">
    <property type="entry name" value="ALPHA-D-RIBOSE 1-METHYLPHOSPHONATE 5-TRIPHOSPHATE DIPHOSPHATASE"/>
    <property type="match status" value="1"/>
</dbReference>
<organism evidence="2">
    <name type="scientific">Candidatus Electrothrix aestuarii</name>
    <dbReference type="NCBI Taxonomy" id="3062594"/>
    <lineage>
        <taxon>Bacteria</taxon>
        <taxon>Pseudomonadati</taxon>
        <taxon>Thermodesulfobacteriota</taxon>
        <taxon>Desulfobulbia</taxon>
        <taxon>Desulfobulbales</taxon>
        <taxon>Desulfobulbaceae</taxon>
        <taxon>Candidatus Electrothrix</taxon>
    </lineage>
</organism>
<dbReference type="Gene3D" id="3.20.20.140">
    <property type="entry name" value="Metal-dependent hydrolases"/>
    <property type="match status" value="1"/>
</dbReference>
<reference evidence="2" key="1">
    <citation type="journal article" date="2024" name="Syst. Appl. Microbiol.">
        <title>First single-strain enrichments of Electrothrix cable bacteria, description of E. aestuarii sp. nov. and E. rattekaaiensis sp. nov., and proposal of a cable bacteria taxonomy following the rules of the SeqCode.</title>
        <authorList>
            <person name="Plum-Jensen L.E."/>
            <person name="Schramm A."/>
            <person name="Marshall I.P.G."/>
        </authorList>
    </citation>
    <scope>NUCLEOTIDE SEQUENCE</scope>
    <source>
        <strain evidence="2">Rat1</strain>
    </source>
</reference>
<dbReference type="Gene3D" id="2.30.40.10">
    <property type="entry name" value="Urease, subunit C, domain 1"/>
    <property type="match status" value="1"/>
</dbReference>
<dbReference type="InterPro" id="IPR051781">
    <property type="entry name" value="Metallo-dep_Hydrolase"/>
</dbReference>
<dbReference type="PANTHER" id="PTHR43135:SF3">
    <property type="entry name" value="ALPHA-D-RIBOSE 1-METHYLPHOSPHONATE 5-TRIPHOSPHATE DIPHOSPHATASE"/>
    <property type="match status" value="1"/>
</dbReference>
<dbReference type="EMBL" id="CP159373">
    <property type="protein sequence ID" value="XCN71104.1"/>
    <property type="molecule type" value="Genomic_DNA"/>
</dbReference>
<dbReference type="AlphaFoldDB" id="A0AAU8LPY9"/>
<feature type="domain" description="Amidohydrolase-related" evidence="1">
    <location>
        <begin position="196"/>
        <end position="363"/>
    </location>
</feature>
<dbReference type="KEGG" id="eaj:Q3M24_12330"/>
<sequence>MAETEYILAGRLIDGSGSPVRRNILLEMKDGVIIALRSAAEVPDKPAIVDVDLSHCTLVPALVDCSVALLQSPSVGGNKGEETAEQENIQRDMLERHIRYCFTHGVLGLLAQDKNSLLQEYQRVDEDNDQKKQKKQVRGLDIRTAHDGADADVLRLMYSPSIDENTEERAGGSLQLNSAALCHLLQNRDRKKAIVVANGSQQVAEALEAGCDAIEQGYAIGEANLRVMADKGVLWIPNLVRAKNALDGASGGGSVCCRFSTRYVAPGDPIPGAEAHWKKVLEEQLAQLRLARELGVKVAVGTGAGSVGILHGESVVEEIKLFIKAGYSLEESIQCASKNGAEFFGMQELGQLAVGQRATFLFTRGTAGQLPRKLAYLEGIFMNGQPSPEYKK</sequence>
<evidence type="ECO:0000259" key="1">
    <source>
        <dbReference type="Pfam" id="PF01979"/>
    </source>
</evidence>